<dbReference type="KEGG" id="tas:TASI_0131"/>
<dbReference type="HOGENOM" id="CLU_1234500_0_0_4"/>
<organism evidence="2 3">
    <name type="scientific">Taylorella asinigenitalis (strain MCE3)</name>
    <dbReference type="NCBI Taxonomy" id="1008459"/>
    <lineage>
        <taxon>Bacteria</taxon>
        <taxon>Pseudomonadati</taxon>
        <taxon>Pseudomonadota</taxon>
        <taxon>Betaproteobacteria</taxon>
        <taxon>Burkholderiales</taxon>
        <taxon>Alcaligenaceae</taxon>
        <taxon>Taylorella</taxon>
    </lineage>
</organism>
<reference key="1">
    <citation type="submission" date="2011-09" db="EMBL/GenBank/DDBJ databases">
        <title>Genomic characterization of the Taylorella genus.</title>
        <authorList>
            <person name="Hebert L."/>
            <person name="Moumen B."/>
            <person name="Pons N."/>
            <person name="Duquesne F."/>
            <person name="Breuil M.-F."/>
            <person name="Goux D."/>
            <person name="Batto J.-M."/>
            <person name="Renault P."/>
            <person name="Laugier C."/>
            <person name="Petry S."/>
        </authorList>
    </citation>
    <scope>NUCLEOTIDE SEQUENCE</scope>
    <source>
        <strain>MCE3</strain>
    </source>
</reference>
<proteinExistence type="predicted"/>
<gene>
    <name evidence="2" type="ordered locus">TASI_0131</name>
</gene>
<dbReference type="Proteomes" id="UP000009284">
    <property type="component" value="Chromosome"/>
</dbReference>
<protein>
    <submittedName>
        <fullName evidence="2">Uncharacterized protein</fullName>
    </submittedName>
</protein>
<dbReference type="STRING" id="1008459.TASI_0131"/>
<dbReference type="RefSeq" id="WP_014110821.1">
    <property type="nucleotide sequence ID" value="NC_016043.1"/>
</dbReference>
<accession>G4QDA5</accession>
<evidence type="ECO:0000313" key="3">
    <source>
        <dbReference type="Proteomes" id="UP000009284"/>
    </source>
</evidence>
<reference evidence="2 3" key="2">
    <citation type="journal article" date="2012" name="PLoS ONE">
        <title>Genomic characterization of the taylorella genus.</title>
        <authorList>
            <person name="Hebert L."/>
            <person name="Moumen B."/>
            <person name="Pons N."/>
            <person name="Duquesne F."/>
            <person name="Breuil M.F."/>
            <person name="Goux D."/>
            <person name="Batto J.M."/>
            <person name="Laugier C."/>
            <person name="Renault P."/>
            <person name="Petry S."/>
        </authorList>
    </citation>
    <scope>NUCLEOTIDE SEQUENCE [LARGE SCALE GENOMIC DNA]</scope>
    <source>
        <strain evidence="2 3">MCE3</strain>
    </source>
</reference>
<evidence type="ECO:0000256" key="1">
    <source>
        <dbReference type="SAM" id="SignalP"/>
    </source>
</evidence>
<evidence type="ECO:0000313" key="2">
    <source>
        <dbReference type="EMBL" id="AEP35922.1"/>
    </source>
</evidence>
<sequence>MNKYFFLLIYLFSNSAFASDLNVKEAALISCFSLQQHPLLVQNALEWEQEYKTNDWFDESQYTKIFKSVLEIEKSHPMHFRENTQSNCVSCSQSSHIAEPIYHCSLVSNTLSRNTPPQEYKNIKFSPLTKKEAIENLIVEKCISQSGDNFFISQSNSTSTRMSNDLSVLDEHLDFINNTLLPKVKDFASENFRNYHDLNGVLKFCFKLSEKPEIHSILKNNFED</sequence>
<feature type="chain" id="PRO_5003467425" evidence="1">
    <location>
        <begin position="19"/>
        <end position="224"/>
    </location>
</feature>
<feature type="signal peptide" evidence="1">
    <location>
        <begin position="1"/>
        <end position="18"/>
    </location>
</feature>
<keyword evidence="3" id="KW-1185">Reference proteome</keyword>
<dbReference type="EMBL" id="CP003059">
    <property type="protein sequence ID" value="AEP35922.1"/>
    <property type="molecule type" value="Genomic_DNA"/>
</dbReference>
<dbReference type="AlphaFoldDB" id="G4QDA5"/>
<name>G4QDA5_TAYAM</name>
<keyword evidence="1" id="KW-0732">Signal</keyword>